<evidence type="ECO:0000313" key="3">
    <source>
        <dbReference type="Proteomes" id="UP000789738"/>
    </source>
</evidence>
<protein>
    <submittedName>
        <fullName evidence="1">Uncharacterized protein</fullName>
    </submittedName>
</protein>
<evidence type="ECO:0000313" key="1">
    <source>
        <dbReference type="EMBL" id="CAG9701968.1"/>
    </source>
</evidence>
<dbReference type="Proteomes" id="UP001189143">
    <property type="component" value="Unassembled WGS sequence"/>
</dbReference>
<sequence>MKKKDLLKYWESRTLEEICNILEIQYEKQNSYQEELRNNSLQLSKLNENDDNYFELMNKLVDNISRKKTYLLYTSEIIQAIEKISHKKRIEQVKTFVCKSYIQKCMNC</sequence>
<comment type="caution">
    <text evidence="1">The sequence shown here is derived from an EMBL/GenBank/DDBJ whole genome shotgun (WGS) entry which is preliminary data.</text>
</comment>
<gene>
    <name evidence="2" type="ORF">CNEO2_440010</name>
    <name evidence="1" type="ORF">CNEO_10432</name>
</gene>
<dbReference type="RefSeq" id="WP_210887884.1">
    <property type="nucleotide sequence ID" value="NZ_CAKJVE010000001.1"/>
</dbReference>
<proteinExistence type="predicted"/>
<name>A0AA86JFU4_9CLOT</name>
<dbReference type="AlphaFoldDB" id="A0AA86JFU4"/>
<dbReference type="EMBL" id="CAMTCP010000242">
    <property type="protein sequence ID" value="CAI3629005.1"/>
    <property type="molecule type" value="Genomic_DNA"/>
</dbReference>
<organism evidence="1 3">
    <name type="scientific">Clostridium neonatale</name>
    <dbReference type="NCBI Taxonomy" id="137838"/>
    <lineage>
        <taxon>Bacteria</taxon>
        <taxon>Bacillati</taxon>
        <taxon>Bacillota</taxon>
        <taxon>Clostridia</taxon>
        <taxon>Eubacteriales</taxon>
        <taxon>Clostridiaceae</taxon>
        <taxon>Clostridium</taxon>
    </lineage>
</organism>
<reference evidence="2" key="2">
    <citation type="submission" date="2022-10" db="EMBL/GenBank/DDBJ databases">
        <authorList>
            <person name="Aires J."/>
            <person name="Mesa V."/>
        </authorList>
    </citation>
    <scope>NUCLEOTIDE SEQUENCE</scope>
    <source>
        <strain evidence="2">Clostridium neonatale JD116</strain>
    </source>
</reference>
<dbReference type="Proteomes" id="UP000789738">
    <property type="component" value="Unassembled WGS sequence"/>
</dbReference>
<dbReference type="EMBL" id="CAKJVE010000001">
    <property type="protein sequence ID" value="CAG9701968.1"/>
    <property type="molecule type" value="Genomic_DNA"/>
</dbReference>
<accession>A0AA86JFU4</accession>
<reference evidence="1" key="1">
    <citation type="submission" date="2021-10" db="EMBL/GenBank/DDBJ databases">
        <authorList>
            <person name="Mesa V."/>
        </authorList>
    </citation>
    <scope>NUCLEOTIDE SEQUENCE</scope>
    <source>
        <strain evidence="1">CC3_PB</strain>
    </source>
</reference>
<evidence type="ECO:0000313" key="2">
    <source>
        <dbReference type="EMBL" id="CAI3629005.1"/>
    </source>
</evidence>